<comment type="caution">
    <text evidence="6">The sequence shown here is derived from an EMBL/GenBank/DDBJ whole genome shotgun (WGS) entry which is preliminary data.</text>
</comment>
<dbReference type="Gene3D" id="3.40.190.10">
    <property type="entry name" value="Periplasmic binding protein-like II"/>
    <property type="match status" value="2"/>
</dbReference>
<keyword evidence="3" id="KW-0238">DNA-binding</keyword>
<keyword evidence="2" id="KW-0805">Transcription regulation</keyword>
<dbReference type="Proteomes" id="UP000824024">
    <property type="component" value="Unassembled WGS sequence"/>
</dbReference>
<dbReference type="PANTHER" id="PTHR30346">
    <property type="entry name" value="TRANSCRIPTIONAL DUAL REGULATOR HCAR-RELATED"/>
    <property type="match status" value="1"/>
</dbReference>
<reference evidence="6" key="2">
    <citation type="submission" date="2021-04" db="EMBL/GenBank/DDBJ databases">
        <authorList>
            <person name="Gilroy R."/>
        </authorList>
    </citation>
    <scope>NUCLEOTIDE SEQUENCE</scope>
    <source>
        <strain evidence="6">CHK192-9172</strain>
    </source>
</reference>
<name>A0A9D2D207_9FIRM</name>
<dbReference type="SUPFAM" id="SSF53850">
    <property type="entry name" value="Periplasmic binding protein-like II"/>
    <property type="match status" value="1"/>
</dbReference>
<organism evidence="6 7">
    <name type="scientific">Candidatus Eubacterium avistercoris</name>
    <dbReference type="NCBI Taxonomy" id="2838567"/>
    <lineage>
        <taxon>Bacteria</taxon>
        <taxon>Bacillati</taxon>
        <taxon>Bacillota</taxon>
        <taxon>Clostridia</taxon>
        <taxon>Eubacteriales</taxon>
        <taxon>Eubacteriaceae</taxon>
        <taxon>Eubacterium</taxon>
    </lineage>
</organism>
<dbReference type="InterPro" id="IPR000847">
    <property type="entry name" value="LysR_HTH_N"/>
</dbReference>
<dbReference type="PRINTS" id="PR00039">
    <property type="entry name" value="HTHLYSR"/>
</dbReference>
<evidence type="ECO:0000313" key="7">
    <source>
        <dbReference type="Proteomes" id="UP000824024"/>
    </source>
</evidence>
<dbReference type="PROSITE" id="PS50931">
    <property type="entry name" value="HTH_LYSR"/>
    <property type="match status" value="1"/>
</dbReference>
<comment type="similarity">
    <text evidence="1">Belongs to the LysR transcriptional regulatory family.</text>
</comment>
<protein>
    <submittedName>
        <fullName evidence="6">LysR family transcriptional regulator</fullName>
    </submittedName>
</protein>
<dbReference type="AlphaFoldDB" id="A0A9D2D207"/>
<reference evidence="6" key="1">
    <citation type="journal article" date="2021" name="PeerJ">
        <title>Extensive microbial diversity within the chicken gut microbiome revealed by metagenomics and culture.</title>
        <authorList>
            <person name="Gilroy R."/>
            <person name="Ravi A."/>
            <person name="Getino M."/>
            <person name="Pursley I."/>
            <person name="Horton D.L."/>
            <person name="Alikhan N.F."/>
            <person name="Baker D."/>
            <person name="Gharbi K."/>
            <person name="Hall N."/>
            <person name="Watson M."/>
            <person name="Adriaenssens E.M."/>
            <person name="Foster-Nyarko E."/>
            <person name="Jarju S."/>
            <person name="Secka A."/>
            <person name="Antonio M."/>
            <person name="Oren A."/>
            <person name="Chaudhuri R.R."/>
            <person name="La Ragione R."/>
            <person name="Hildebrand F."/>
            <person name="Pallen M.J."/>
        </authorList>
    </citation>
    <scope>NUCLEOTIDE SEQUENCE</scope>
    <source>
        <strain evidence="6">CHK192-9172</strain>
    </source>
</reference>
<dbReference type="GO" id="GO:0032993">
    <property type="term" value="C:protein-DNA complex"/>
    <property type="evidence" value="ECO:0007669"/>
    <property type="project" value="TreeGrafter"/>
</dbReference>
<evidence type="ECO:0000259" key="5">
    <source>
        <dbReference type="PROSITE" id="PS50931"/>
    </source>
</evidence>
<dbReference type="Gene3D" id="1.10.10.10">
    <property type="entry name" value="Winged helix-like DNA-binding domain superfamily/Winged helix DNA-binding domain"/>
    <property type="match status" value="1"/>
</dbReference>
<dbReference type="Pfam" id="PF00126">
    <property type="entry name" value="HTH_1"/>
    <property type="match status" value="1"/>
</dbReference>
<accession>A0A9D2D207</accession>
<feature type="domain" description="HTH lysR-type" evidence="5">
    <location>
        <begin position="1"/>
        <end position="58"/>
    </location>
</feature>
<dbReference type="FunFam" id="1.10.10.10:FF:000001">
    <property type="entry name" value="LysR family transcriptional regulator"/>
    <property type="match status" value="1"/>
</dbReference>
<proteinExistence type="inferred from homology"/>
<dbReference type="InterPro" id="IPR036388">
    <property type="entry name" value="WH-like_DNA-bd_sf"/>
</dbReference>
<dbReference type="Pfam" id="PF03466">
    <property type="entry name" value="LysR_substrate"/>
    <property type="match status" value="1"/>
</dbReference>
<dbReference type="GO" id="GO:0003700">
    <property type="term" value="F:DNA-binding transcription factor activity"/>
    <property type="evidence" value="ECO:0007669"/>
    <property type="project" value="InterPro"/>
</dbReference>
<gene>
    <name evidence="6" type="ORF">IAA08_04240</name>
</gene>
<dbReference type="InterPro" id="IPR005119">
    <property type="entry name" value="LysR_subst-bd"/>
</dbReference>
<evidence type="ECO:0000313" key="6">
    <source>
        <dbReference type="EMBL" id="HIZ07128.1"/>
    </source>
</evidence>
<evidence type="ECO:0000256" key="1">
    <source>
        <dbReference type="ARBA" id="ARBA00009437"/>
    </source>
</evidence>
<evidence type="ECO:0000256" key="2">
    <source>
        <dbReference type="ARBA" id="ARBA00023015"/>
    </source>
</evidence>
<evidence type="ECO:0000256" key="3">
    <source>
        <dbReference type="ARBA" id="ARBA00023125"/>
    </source>
</evidence>
<sequence>MNIRQIEYFLEIAKCQNISDAAENLFITQPTLGRQMSAMESELNMQLFIRSNKGMKLTPAGIVMYREFQDLIDHYKRTVRKGEMASRGYSGTLKIGVLGGLEIGGNVQEMMLHMAEKYPNIRQELKSCSHGEMVHALNRGELDMCISLDLAFAKMRNIRYINIGECDPALIMSRHHPLAEREKICYLDLKEEELVVLKDRDCPAGENLIVEDCRQYGNFYPRFFYADTMEDAILWVKSGLKCAIFNTAMSFIRSPSVKYYKLEELKGRKSLIQAVWRSGNDNIALSLAADYLAKEERDIHYA</sequence>
<dbReference type="GO" id="GO:0003677">
    <property type="term" value="F:DNA binding"/>
    <property type="evidence" value="ECO:0007669"/>
    <property type="project" value="UniProtKB-KW"/>
</dbReference>
<dbReference type="EMBL" id="DXCH01000121">
    <property type="protein sequence ID" value="HIZ07128.1"/>
    <property type="molecule type" value="Genomic_DNA"/>
</dbReference>
<dbReference type="InterPro" id="IPR036390">
    <property type="entry name" value="WH_DNA-bd_sf"/>
</dbReference>
<dbReference type="SUPFAM" id="SSF46785">
    <property type="entry name" value="Winged helix' DNA-binding domain"/>
    <property type="match status" value="1"/>
</dbReference>
<keyword evidence="4" id="KW-0804">Transcription</keyword>
<dbReference type="PANTHER" id="PTHR30346:SF0">
    <property type="entry name" value="HCA OPERON TRANSCRIPTIONAL ACTIVATOR HCAR"/>
    <property type="match status" value="1"/>
</dbReference>
<evidence type="ECO:0000256" key="4">
    <source>
        <dbReference type="ARBA" id="ARBA00023163"/>
    </source>
</evidence>